<reference evidence="1 2" key="1">
    <citation type="submission" date="2019-03" db="EMBL/GenBank/DDBJ databases">
        <title>Genomics of glacier-inhabiting Cryobacterium strains.</title>
        <authorList>
            <person name="Liu Q."/>
            <person name="Xin Y.-H."/>
        </authorList>
    </citation>
    <scope>NUCLEOTIDE SEQUENCE [LARGE SCALE GENOMIC DNA]</scope>
    <source>
        <strain evidence="1 2">MDT1-3</strain>
    </source>
</reference>
<comment type="caution">
    <text evidence="1">The sequence shown here is derived from an EMBL/GenBank/DDBJ whole genome shotgun (WGS) entry which is preliminary data.</text>
</comment>
<evidence type="ECO:0000313" key="1">
    <source>
        <dbReference type="EMBL" id="TFC09683.1"/>
    </source>
</evidence>
<organism evidence="1 2">
    <name type="scientific">Cryobacterium algoritolerans</name>
    <dbReference type="NCBI Taxonomy" id="1259184"/>
    <lineage>
        <taxon>Bacteria</taxon>
        <taxon>Bacillati</taxon>
        <taxon>Actinomycetota</taxon>
        <taxon>Actinomycetes</taxon>
        <taxon>Micrococcales</taxon>
        <taxon>Microbacteriaceae</taxon>
        <taxon>Cryobacterium</taxon>
    </lineage>
</organism>
<sequence>MRFTTVLELGGKTATGIRVPDEVFASLGAGRRYPVVVTIGVYSHRSSVAPYRGAFMIAMSEENRARAEVAAGEEIEVDLTLDTEPREVEVPADLAALLDAKPGARVAFEALSYSNQRRHVLAVEGATADETRQRRILAALAELTTPYPAA</sequence>
<dbReference type="Pfam" id="PF08922">
    <property type="entry name" value="DUF1905"/>
    <property type="match status" value="1"/>
</dbReference>
<name>A0A4R8WH77_9MICO</name>
<dbReference type="RefSeq" id="WP_134569407.1">
    <property type="nucleotide sequence ID" value="NZ_SOFP01000081.1"/>
</dbReference>
<proteinExistence type="predicted"/>
<dbReference type="Proteomes" id="UP000298412">
    <property type="component" value="Unassembled WGS sequence"/>
</dbReference>
<protein>
    <submittedName>
        <fullName evidence="1">DUF1905 domain-containing protein</fullName>
    </submittedName>
</protein>
<dbReference type="AlphaFoldDB" id="A0A4R8WH77"/>
<dbReference type="EMBL" id="SOFP01000081">
    <property type="protein sequence ID" value="TFC09683.1"/>
    <property type="molecule type" value="Genomic_DNA"/>
</dbReference>
<dbReference type="Gene3D" id="2.40.30.100">
    <property type="entry name" value="AF2212/PG0164-like"/>
    <property type="match status" value="1"/>
</dbReference>
<dbReference type="Pfam" id="PF13376">
    <property type="entry name" value="OmdA"/>
    <property type="match status" value="1"/>
</dbReference>
<accession>A0A4R8WH77</accession>
<dbReference type="InterPro" id="IPR015018">
    <property type="entry name" value="DUF1905"/>
</dbReference>
<evidence type="ECO:0000313" key="2">
    <source>
        <dbReference type="Proteomes" id="UP000298412"/>
    </source>
</evidence>
<dbReference type="SUPFAM" id="SSF141694">
    <property type="entry name" value="AF2212/PG0164-like"/>
    <property type="match status" value="1"/>
</dbReference>
<gene>
    <name evidence="1" type="ORF">E3O19_16645</name>
</gene>
<dbReference type="InterPro" id="IPR037079">
    <property type="entry name" value="AF2212/PG0164-like_sf"/>
</dbReference>
<keyword evidence="2" id="KW-1185">Reference proteome</keyword>
<dbReference type="OrthoDB" id="2604865at2"/>